<dbReference type="AlphaFoldDB" id="A0A8J2J1D4"/>
<reference evidence="1" key="1">
    <citation type="submission" date="2021-06" db="EMBL/GenBank/DDBJ databases">
        <authorList>
            <person name="Hodson N. C."/>
            <person name="Mongue J. A."/>
            <person name="Jaron S. K."/>
        </authorList>
    </citation>
    <scope>NUCLEOTIDE SEQUENCE</scope>
</reference>
<sequence>VHCYASNNELNSVLHLQMKVGELKNYLKERTDDNIRLTAEVLKLQESNNRGRANYGELKTKLAGKEQEVREKEDIILARDEVILIKEEVIRVKDEAIRVKE</sequence>
<gene>
    <name evidence="1" type="ORF">AFUS01_LOCUS87</name>
</gene>
<feature type="non-terminal residue" evidence="1">
    <location>
        <position position="101"/>
    </location>
</feature>
<evidence type="ECO:0000313" key="1">
    <source>
        <dbReference type="EMBL" id="CAG7630417.1"/>
    </source>
</evidence>
<feature type="non-terminal residue" evidence="1">
    <location>
        <position position="1"/>
    </location>
</feature>
<protein>
    <submittedName>
        <fullName evidence="1">Uncharacterized protein</fullName>
    </submittedName>
</protein>
<proteinExistence type="predicted"/>
<comment type="caution">
    <text evidence="1">The sequence shown here is derived from an EMBL/GenBank/DDBJ whole genome shotgun (WGS) entry which is preliminary data.</text>
</comment>
<name>A0A8J2J1D4_9HEXA</name>
<dbReference type="Proteomes" id="UP000708208">
    <property type="component" value="Unassembled WGS sequence"/>
</dbReference>
<dbReference type="EMBL" id="CAJVCH010000093">
    <property type="protein sequence ID" value="CAG7630417.1"/>
    <property type="molecule type" value="Genomic_DNA"/>
</dbReference>
<organism evidence="1 2">
    <name type="scientific">Allacma fusca</name>
    <dbReference type="NCBI Taxonomy" id="39272"/>
    <lineage>
        <taxon>Eukaryota</taxon>
        <taxon>Metazoa</taxon>
        <taxon>Ecdysozoa</taxon>
        <taxon>Arthropoda</taxon>
        <taxon>Hexapoda</taxon>
        <taxon>Collembola</taxon>
        <taxon>Symphypleona</taxon>
        <taxon>Sminthuridae</taxon>
        <taxon>Allacma</taxon>
    </lineage>
</organism>
<evidence type="ECO:0000313" key="2">
    <source>
        <dbReference type="Proteomes" id="UP000708208"/>
    </source>
</evidence>
<keyword evidence="2" id="KW-1185">Reference proteome</keyword>
<accession>A0A8J2J1D4</accession>